<dbReference type="Gene3D" id="3.40.50.1000">
    <property type="entry name" value="HAD superfamily/HAD-like"/>
    <property type="match status" value="1"/>
</dbReference>
<keyword evidence="10" id="KW-1003">Cell membrane</keyword>
<dbReference type="InterPro" id="IPR018303">
    <property type="entry name" value="ATPase_P-typ_P_site"/>
</dbReference>
<evidence type="ECO:0000256" key="4">
    <source>
        <dbReference type="ARBA" id="ARBA00022723"/>
    </source>
</evidence>
<dbReference type="InterPro" id="IPR023214">
    <property type="entry name" value="HAD_sf"/>
</dbReference>
<keyword evidence="10" id="KW-0067">ATP-binding</keyword>
<dbReference type="InterPro" id="IPR059000">
    <property type="entry name" value="ATPase_P-type_domA"/>
</dbReference>
<dbReference type="InterPro" id="IPR044492">
    <property type="entry name" value="P_typ_ATPase_HD_dom"/>
</dbReference>
<dbReference type="SUPFAM" id="SSF81665">
    <property type="entry name" value="Calcium ATPase, transmembrane domain M"/>
    <property type="match status" value="1"/>
</dbReference>
<organism evidence="12 14">
    <name type="scientific">Chitinophaga sancti</name>
    <dbReference type="NCBI Taxonomy" id="1004"/>
    <lineage>
        <taxon>Bacteria</taxon>
        <taxon>Pseudomonadati</taxon>
        <taxon>Bacteroidota</taxon>
        <taxon>Chitinophagia</taxon>
        <taxon>Chitinophagales</taxon>
        <taxon>Chitinophagaceae</taxon>
        <taxon>Chitinophaga</taxon>
    </lineage>
</organism>
<dbReference type="PANTHER" id="PTHR48085:SF5">
    <property type="entry name" value="CADMIUM_ZINC-TRANSPORTING ATPASE HMA4-RELATED"/>
    <property type="match status" value="1"/>
</dbReference>
<dbReference type="EMBL" id="FPIZ01000010">
    <property type="protein sequence ID" value="SFW66662.1"/>
    <property type="molecule type" value="Genomic_DNA"/>
</dbReference>
<dbReference type="GO" id="GO:0005886">
    <property type="term" value="C:plasma membrane"/>
    <property type="evidence" value="ECO:0007669"/>
    <property type="project" value="UniProtKB-SubCell"/>
</dbReference>
<dbReference type="NCBIfam" id="TIGR01494">
    <property type="entry name" value="ATPase_P-type"/>
    <property type="match status" value="1"/>
</dbReference>
<accession>A0A1K1R4Y4</accession>
<dbReference type="RefSeq" id="WP_072362370.1">
    <property type="nucleotide sequence ID" value="NZ_CP139972.1"/>
</dbReference>
<proteinExistence type="inferred from homology"/>
<evidence type="ECO:0000256" key="9">
    <source>
        <dbReference type="ARBA" id="ARBA00047308"/>
    </source>
</evidence>
<dbReference type="SFLD" id="SFLDF00027">
    <property type="entry name" value="p-type_atpase"/>
    <property type="match status" value="1"/>
</dbReference>
<dbReference type="Gene3D" id="3.40.1110.10">
    <property type="entry name" value="Calcium-transporting ATPase, cytoplasmic domain N"/>
    <property type="match status" value="1"/>
</dbReference>
<feature type="transmembrane region" description="Helical" evidence="10">
    <location>
        <begin position="281"/>
        <end position="305"/>
    </location>
</feature>
<evidence type="ECO:0000313" key="14">
    <source>
        <dbReference type="Proteomes" id="UP000183788"/>
    </source>
</evidence>
<keyword evidence="10" id="KW-0547">Nucleotide-binding</keyword>
<dbReference type="FunFam" id="2.70.150.10:FF:000002">
    <property type="entry name" value="Copper-transporting ATPase 1, putative"/>
    <property type="match status" value="1"/>
</dbReference>
<dbReference type="OrthoDB" id="614385at2"/>
<dbReference type="EMBL" id="CP140154">
    <property type="protein sequence ID" value="WQG90079.1"/>
    <property type="molecule type" value="Genomic_DNA"/>
</dbReference>
<dbReference type="SUPFAM" id="SSF81653">
    <property type="entry name" value="Calcium ATPase, transduction domain A"/>
    <property type="match status" value="1"/>
</dbReference>
<feature type="transmembrane region" description="Helical" evidence="10">
    <location>
        <begin position="585"/>
        <end position="604"/>
    </location>
</feature>
<evidence type="ECO:0000313" key="15">
    <source>
        <dbReference type="Proteomes" id="UP001326715"/>
    </source>
</evidence>
<dbReference type="InterPro" id="IPR036412">
    <property type="entry name" value="HAD-like_sf"/>
</dbReference>
<dbReference type="Proteomes" id="UP000183788">
    <property type="component" value="Unassembled WGS sequence"/>
</dbReference>
<dbReference type="PROSITE" id="PS00154">
    <property type="entry name" value="ATPASE_E1_E2"/>
    <property type="match status" value="1"/>
</dbReference>
<dbReference type="SFLD" id="SFLDG00002">
    <property type="entry name" value="C1.7:_P-type_atpase_like"/>
    <property type="match status" value="1"/>
</dbReference>
<protein>
    <recommendedName>
        <fullName evidence="8">P-type Zn(2+) transporter</fullName>
        <ecNumber evidence="8">7.2.2.12</ecNumber>
    </recommendedName>
</protein>
<evidence type="ECO:0000259" key="11">
    <source>
        <dbReference type="Pfam" id="PF00122"/>
    </source>
</evidence>
<evidence type="ECO:0000256" key="8">
    <source>
        <dbReference type="ARBA" id="ARBA00039097"/>
    </source>
</evidence>
<dbReference type="InterPro" id="IPR023299">
    <property type="entry name" value="ATPase_P-typ_cyto_dom_N"/>
</dbReference>
<keyword evidence="5" id="KW-1278">Translocase</keyword>
<dbReference type="Gene3D" id="2.70.150.10">
    <property type="entry name" value="Calcium-transporting ATPase, cytoplasmic transduction domain A"/>
    <property type="match status" value="1"/>
</dbReference>
<dbReference type="GO" id="GO:0005524">
    <property type="term" value="F:ATP binding"/>
    <property type="evidence" value="ECO:0007669"/>
    <property type="project" value="UniProtKB-UniRule"/>
</dbReference>
<dbReference type="CDD" id="cd07551">
    <property type="entry name" value="P-type_ATPase_HM_ZosA_PfeT-like"/>
    <property type="match status" value="1"/>
</dbReference>
<dbReference type="SUPFAM" id="SSF56784">
    <property type="entry name" value="HAD-like"/>
    <property type="match status" value="1"/>
</dbReference>
<evidence type="ECO:0000256" key="2">
    <source>
        <dbReference type="ARBA" id="ARBA00006024"/>
    </source>
</evidence>
<evidence type="ECO:0000313" key="13">
    <source>
        <dbReference type="EMBL" id="WQG90079.1"/>
    </source>
</evidence>
<dbReference type="InterPro" id="IPR001757">
    <property type="entry name" value="P_typ_ATPase"/>
</dbReference>
<keyword evidence="6 10" id="KW-1133">Transmembrane helix</keyword>
<feature type="domain" description="P-type ATPase A" evidence="11">
    <location>
        <begin position="131"/>
        <end position="230"/>
    </location>
</feature>
<dbReference type="Pfam" id="PF00122">
    <property type="entry name" value="E1-E2_ATPase"/>
    <property type="match status" value="1"/>
</dbReference>
<gene>
    <name evidence="12" type="ORF">SAMN05661012_03346</name>
    <name evidence="13" type="ORF">SR876_01110</name>
</gene>
<sequence length="637" mass="67153">MSGQEHHHHDHDHEHGWKKNIELICSLTCGAALAIGFGLSFIKGIPDVVPLSLYILAYIAGGFFTVKEAIENIKAGSFDIDSLMIIAAAGAAILGDWAEGALLLFLFSMGHSLEHYALNKAKNSISALAKLAPKTAWLKKDNTLSEVNIETLQVNDIVMVKPDNTIPADGIIIKGNSAVNQAAVTGESMPVDKQVDSSVYAGTMNGSGALEVKVTKPAKDSTLSKLIQLVNEAQSQQSPTQRFADKLQKYYVPAVIIFVFLLCFAFVVIHEPFSASFYRAMGVLVAASPCALAISTPSAVLSGVARAARAGILIKGGRPLEDLGALKAIAFDKTGTLTEGKPKLTEIIPANGIGKEELLSMVVAVESLSDHPLAKAIVADAQLKNIEPASQLESVTGKGIKAQWQGHSVVIGNKALVAAAPDILQLLDERAKAGHTVMLALKDEKYAGMITVMDTPRAEAKPALEALRAIGINKLIMLSGDNQLVADAIARETGLTDAWGNLLPEQKVEAINKLKTSEGKVAMVGDGVNDAPAMANSTVGIAMGAAGSDVALETADIALMGDQLMRLPFAIALSQRANQIIKQNLVISLGMVAILIPLTLFGIASMGPAVIGHEGSTMVVVLNALRLLVFKEKRGVV</sequence>
<reference evidence="13 15" key="2">
    <citation type="submission" date="2023-11" db="EMBL/GenBank/DDBJ databases">
        <title>MicrobeMod: A computational toolkit for identifying prokaryotic methylation and restriction-modification with nanopore sequencing.</title>
        <authorList>
            <person name="Crits-Christoph A."/>
            <person name="Kang S.C."/>
            <person name="Lee H."/>
            <person name="Ostrov N."/>
        </authorList>
    </citation>
    <scope>NUCLEOTIDE SEQUENCE [LARGE SCALE GENOMIC DNA]</scope>
    <source>
        <strain evidence="13 15">ATCC 23090</strain>
    </source>
</reference>
<feature type="transmembrane region" description="Helical" evidence="10">
    <location>
        <begin position="610"/>
        <end position="629"/>
    </location>
</feature>
<evidence type="ECO:0000256" key="1">
    <source>
        <dbReference type="ARBA" id="ARBA00004370"/>
    </source>
</evidence>
<keyword evidence="4 10" id="KW-0479">Metal-binding</keyword>
<feature type="transmembrane region" description="Helical" evidence="10">
    <location>
        <begin position="250"/>
        <end position="269"/>
    </location>
</feature>
<keyword evidence="3 10" id="KW-0812">Transmembrane</keyword>
<dbReference type="NCBIfam" id="TIGR01525">
    <property type="entry name" value="ATPase-IB_hvy"/>
    <property type="match status" value="1"/>
</dbReference>
<evidence type="ECO:0000256" key="5">
    <source>
        <dbReference type="ARBA" id="ARBA00022967"/>
    </source>
</evidence>
<dbReference type="EC" id="7.2.2.12" evidence="8"/>
<dbReference type="Pfam" id="PF00702">
    <property type="entry name" value="Hydrolase"/>
    <property type="match status" value="1"/>
</dbReference>
<evidence type="ECO:0000256" key="6">
    <source>
        <dbReference type="ARBA" id="ARBA00022989"/>
    </source>
</evidence>
<comment type="similarity">
    <text evidence="2 10">Belongs to the cation transport ATPase (P-type) (TC 3.A.3) family. Type IB subfamily.</text>
</comment>
<evidence type="ECO:0000313" key="12">
    <source>
        <dbReference type="EMBL" id="SFW66662.1"/>
    </source>
</evidence>
<dbReference type="InterPro" id="IPR008250">
    <property type="entry name" value="ATPase_P-typ_transduc_dom_A_sf"/>
</dbReference>
<evidence type="ECO:0000256" key="7">
    <source>
        <dbReference type="ARBA" id="ARBA00023136"/>
    </source>
</evidence>
<dbReference type="GO" id="GO:0016887">
    <property type="term" value="F:ATP hydrolysis activity"/>
    <property type="evidence" value="ECO:0007669"/>
    <property type="project" value="InterPro"/>
</dbReference>
<dbReference type="InterPro" id="IPR051014">
    <property type="entry name" value="Cation_Transport_ATPase_IB"/>
</dbReference>
<dbReference type="SFLD" id="SFLDS00003">
    <property type="entry name" value="Haloacid_Dehalogenase"/>
    <property type="match status" value="1"/>
</dbReference>
<dbReference type="NCBIfam" id="TIGR01512">
    <property type="entry name" value="ATPase-IB2_Cd"/>
    <property type="match status" value="1"/>
</dbReference>
<dbReference type="InterPro" id="IPR023298">
    <property type="entry name" value="ATPase_P-typ_TM_dom_sf"/>
</dbReference>
<dbReference type="GO" id="GO:0046872">
    <property type="term" value="F:metal ion binding"/>
    <property type="evidence" value="ECO:0007669"/>
    <property type="project" value="UniProtKB-KW"/>
</dbReference>
<dbReference type="NCBIfam" id="TIGR01511">
    <property type="entry name" value="ATPase-IB1_Cu"/>
    <property type="match status" value="1"/>
</dbReference>
<evidence type="ECO:0000256" key="10">
    <source>
        <dbReference type="RuleBase" id="RU362081"/>
    </source>
</evidence>
<keyword evidence="15" id="KW-1185">Reference proteome</keyword>
<dbReference type="PRINTS" id="PR00119">
    <property type="entry name" value="CATATPASE"/>
</dbReference>
<dbReference type="GO" id="GO:0015086">
    <property type="term" value="F:cadmium ion transmembrane transporter activity"/>
    <property type="evidence" value="ECO:0007669"/>
    <property type="project" value="TreeGrafter"/>
</dbReference>
<dbReference type="GO" id="GO:0016463">
    <property type="term" value="F:P-type zinc transporter activity"/>
    <property type="evidence" value="ECO:0007669"/>
    <property type="project" value="UniProtKB-EC"/>
</dbReference>
<dbReference type="STRING" id="1004.SAMN05661012_03346"/>
<feature type="transmembrane region" description="Helical" evidence="10">
    <location>
        <begin position="21"/>
        <end position="42"/>
    </location>
</feature>
<comment type="subcellular location">
    <subcellularLocation>
        <location evidence="10">Cell membrane</location>
    </subcellularLocation>
    <subcellularLocation>
        <location evidence="1">Membrane</location>
    </subcellularLocation>
</comment>
<dbReference type="Proteomes" id="UP001326715">
    <property type="component" value="Chromosome"/>
</dbReference>
<reference evidence="12 14" key="1">
    <citation type="submission" date="2016-11" db="EMBL/GenBank/DDBJ databases">
        <authorList>
            <person name="Jaros S."/>
            <person name="Januszkiewicz K."/>
            <person name="Wedrychowicz H."/>
        </authorList>
    </citation>
    <scope>NUCLEOTIDE SEQUENCE [LARGE SCALE GENOMIC DNA]</scope>
    <source>
        <strain evidence="12 14">DSM 784</strain>
    </source>
</reference>
<dbReference type="InterPro" id="IPR027256">
    <property type="entry name" value="P-typ_ATPase_IB"/>
</dbReference>
<evidence type="ECO:0000256" key="3">
    <source>
        <dbReference type="ARBA" id="ARBA00022692"/>
    </source>
</evidence>
<feature type="transmembrane region" description="Helical" evidence="10">
    <location>
        <begin position="48"/>
        <end position="66"/>
    </location>
</feature>
<keyword evidence="7 10" id="KW-0472">Membrane</keyword>
<dbReference type="PRINTS" id="PR00941">
    <property type="entry name" value="CDATPASE"/>
</dbReference>
<dbReference type="PANTHER" id="PTHR48085">
    <property type="entry name" value="CADMIUM/ZINC-TRANSPORTING ATPASE HMA2-RELATED"/>
    <property type="match status" value="1"/>
</dbReference>
<comment type="catalytic activity">
    <reaction evidence="9">
        <text>Zn(2+)(in) + ATP + H2O = Zn(2+)(out) + ADP + phosphate + H(+)</text>
        <dbReference type="Rhea" id="RHEA:20621"/>
        <dbReference type="ChEBI" id="CHEBI:15377"/>
        <dbReference type="ChEBI" id="CHEBI:15378"/>
        <dbReference type="ChEBI" id="CHEBI:29105"/>
        <dbReference type="ChEBI" id="CHEBI:30616"/>
        <dbReference type="ChEBI" id="CHEBI:43474"/>
        <dbReference type="ChEBI" id="CHEBI:456216"/>
        <dbReference type="EC" id="7.2.2.12"/>
    </reaction>
</comment>
<dbReference type="AlphaFoldDB" id="A0A1K1R4Y4"/>
<name>A0A1K1R4Y4_9BACT</name>